<sequence>MGYWPAWRRAGLGTQRFARGQSGGRPLVSSASRRHRLASARLRHSSSRALPAKSSSSSRRPRPSRGEAASCILTLGPHGLPVHSSAVDAAAGCIIGEPRVRRRGGSGPAVRPRRAVCGGVFRQIGSPLSKGRTFGDLDLASCPLSLPNFVAFLRAFLARVGYQMQRVISMVPWPRCVRSWVEKGRRGSCASPCVIVLRCTDARRAVRRLALLCRNN</sequence>
<protein>
    <submittedName>
        <fullName evidence="1">Uncharacterized protein</fullName>
    </submittedName>
</protein>
<proteinExistence type="predicted"/>
<evidence type="ECO:0000313" key="2">
    <source>
        <dbReference type="Proteomes" id="UP000814033"/>
    </source>
</evidence>
<evidence type="ECO:0000313" key="1">
    <source>
        <dbReference type="EMBL" id="KAI0045729.1"/>
    </source>
</evidence>
<accession>A0ACB8RN99</accession>
<gene>
    <name evidence="1" type="ORF">FA95DRAFT_91318</name>
</gene>
<organism evidence="1 2">
    <name type="scientific">Auriscalpium vulgare</name>
    <dbReference type="NCBI Taxonomy" id="40419"/>
    <lineage>
        <taxon>Eukaryota</taxon>
        <taxon>Fungi</taxon>
        <taxon>Dikarya</taxon>
        <taxon>Basidiomycota</taxon>
        <taxon>Agaricomycotina</taxon>
        <taxon>Agaricomycetes</taxon>
        <taxon>Russulales</taxon>
        <taxon>Auriscalpiaceae</taxon>
        <taxon>Auriscalpium</taxon>
    </lineage>
</organism>
<reference evidence="1" key="2">
    <citation type="journal article" date="2022" name="New Phytol.">
        <title>Evolutionary transition to the ectomycorrhizal habit in the genomes of a hyperdiverse lineage of mushroom-forming fungi.</title>
        <authorList>
            <person name="Looney B."/>
            <person name="Miyauchi S."/>
            <person name="Morin E."/>
            <person name="Drula E."/>
            <person name="Courty P.E."/>
            <person name="Kohler A."/>
            <person name="Kuo A."/>
            <person name="LaButti K."/>
            <person name="Pangilinan J."/>
            <person name="Lipzen A."/>
            <person name="Riley R."/>
            <person name="Andreopoulos W."/>
            <person name="He G."/>
            <person name="Johnson J."/>
            <person name="Nolan M."/>
            <person name="Tritt A."/>
            <person name="Barry K.W."/>
            <person name="Grigoriev I.V."/>
            <person name="Nagy L.G."/>
            <person name="Hibbett D."/>
            <person name="Henrissat B."/>
            <person name="Matheny P.B."/>
            <person name="Labbe J."/>
            <person name="Martin F.M."/>
        </authorList>
    </citation>
    <scope>NUCLEOTIDE SEQUENCE</scope>
    <source>
        <strain evidence="1">FP105234-sp</strain>
    </source>
</reference>
<dbReference type="Proteomes" id="UP000814033">
    <property type="component" value="Unassembled WGS sequence"/>
</dbReference>
<name>A0ACB8RN99_9AGAM</name>
<reference evidence="1" key="1">
    <citation type="submission" date="2021-02" db="EMBL/GenBank/DDBJ databases">
        <authorList>
            <consortium name="DOE Joint Genome Institute"/>
            <person name="Ahrendt S."/>
            <person name="Looney B.P."/>
            <person name="Miyauchi S."/>
            <person name="Morin E."/>
            <person name="Drula E."/>
            <person name="Courty P.E."/>
            <person name="Chicoki N."/>
            <person name="Fauchery L."/>
            <person name="Kohler A."/>
            <person name="Kuo A."/>
            <person name="Labutti K."/>
            <person name="Pangilinan J."/>
            <person name="Lipzen A."/>
            <person name="Riley R."/>
            <person name="Andreopoulos W."/>
            <person name="He G."/>
            <person name="Johnson J."/>
            <person name="Barry K.W."/>
            <person name="Grigoriev I.V."/>
            <person name="Nagy L."/>
            <person name="Hibbett D."/>
            <person name="Henrissat B."/>
            <person name="Matheny P.B."/>
            <person name="Labbe J."/>
            <person name="Martin F."/>
        </authorList>
    </citation>
    <scope>NUCLEOTIDE SEQUENCE</scope>
    <source>
        <strain evidence="1">FP105234-sp</strain>
    </source>
</reference>
<dbReference type="EMBL" id="MU275943">
    <property type="protein sequence ID" value="KAI0045729.1"/>
    <property type="molecule type" value="Genomic_DNA"/>
</dbReference>
<comment type="caution">
    <text evidence="1">The sequence shown here is derived from an EMBL/GenBank/DDBJ whole genome shotgun (WGS) entry which is preliminary data.</text>
</comment>
<keyword evidence="2" id="KW-1185">Reference proteome</keyword>